<dbReference type="Proteomes" id="UP001345013">
    <property type="component" value="Unassembled WGS sequence"/>
</dbReference>
<comment type="similarity">
    <text evidence="4">Belongs to the WD repeat ASA1 family.</text>
</comment>
<accession>A0ABR0JZE3</accession>
<dbReference type="PROSITE" id="PS50082">
    <property type="entry name" value="WD_REPEATS_2"/>
    <property type="match status" value="2"/>
</dbReference>
<feature type="repeat" description="WD" evidence="7">
    <location>
        <begin position="79"/>
        <end position="120"/>
    </location>
</feature>
<comment type="subunit">
    <text evidence="5">Component of the ASTRA chromatin remodeling machinery complex.</text>
</comment>
<name>A0ABR0JZE3_9EURO</name>
<feature type="repeat" description="WD" evidence="7">
    <location>
        <begin position="452"/>
        <end position="467"/>
    </location>
</feature>
<evidence type="ECO:0000256" key="8">
    <source>
        <dbReference type="SAM" id="MobiDB-lite"/>
    </source>
</evidence>
<dbReference type="PANTHER" id="PTHR19854">
    <property type="entry name" value="TRANSDUCIN BETA-LIKE 3"/>
    <property type="match status" value="1"/>
</dbReference>
<dbReference type="PROSITE" id="PS00678">
    <property type="entry name" value="WD_REPEATS_1"/>
    <property type="match status" value="1"/>
</dbReference>
<feature type="compositionally biased region" description="Polar residues" evidence="8">
    <location>
        <begin position="20"/>
        <end position="31"/>
    </location>
</feature>
<reference evidence="9 10" key="1">
    <citation type="submission" date="2023-08" db="EMBL/GenBank/DDBJ databases">
        <title>Black Yeasts Isolated from many extreme environments.</title>
        <authorList>
            <person name="Coleine C."/>
            <person name="Stajich J.E."/>
            <person name="Selbmann L."/>
        </authorList>
    </citation>
    <scope>NUCLEOTIDE SEQUENCE [LARGE SCALE GENOMIC DNA]</scope>
    <source>
        <strain evidence="9 10">CCFEE 5885</strain>
    </source>
</reference>
<proteinExistence type="inferred from homology"/>
<evidence type="ECO:0000256" key="4">
    <source>
        <dbReference type="ARBA" id="ARBA00037931"/>
    </source>
</evidence>
<feature type="compositionally biased region" description="Polar residues" evidence="8">
    <location>
        <begin position="39"/>
        <end position="49"/>
    </location>
</feature>
<dbReference type="InterPro" id="IPR036322">
    <property type="entry name" value="WD40_repeat_dom_sf"/>
</dbReference>
<dbReference type="PANTHER" id="PTHR19854:SF1">
    <property type="entry name" value="GUANINE NUCLEOTIDE-BINDING PROTEIN SUBUNIT BETA-LIKE PROTEIN 1"/>
    <property type="match status" value="1"/>
</dbReference>
<evidence type="ECO:0000256" key="7">
    <source>
        <dbReference type="PROSITE-ProRule" id="PRU00221"/>
    </source>
</evidence>
<feature type="region of interest" description="Disordered" evidence="8">
    <location>
        <begin position="1"/>
        <end position="74"/>
    </location>
</feature>
<dbReference type="EMBL" id="JAVRRG010000163">
    <property type="protein sequence ID" value="KAK5079954.1"/>
    <property type="molecule type" value="Genomic_DNA"/>
</dbReference>
<evidence type="ECO:0000256" key="5">
    <source>
        <dbReference type="ARBA" id="ARBA00038749"/>
    </source>
</evidence>
<evidence type="ECO:0000256" key="3">
    <source>
        <dbReference type="ARBA" id="ARBA00037338"/>
    </source>
</evidence>
<evidence type="ECO:0000313" key="10">
    <source>
        <dbReference type="Proteomes" id="UP001345013"/>
    </source>
</evidence>
<dbReference type="InterPro" id="IPR019775">
    <property type="entry name" value="WD40_repeat_CS"/>
</dbReference>
<keyword evidence="2" id="KW-0677">Repeat</keyword>
<sequence>MNINQLVEDNSRDGSAVRIKSSTPKPNQVSLPQGHHVHQTTNDRTNTIAIQVPPPILPASDRPMPSSSSATPPTPSYIFRGHTSSIHALHFFRYNHFFASGDSEGWVVIWRLTTRRPVAAWKAHDGGVMGIKDWEGTRLITHGRDHKLRIWQVRDTDLDWLSKVLPADAKDEDEARQPWLVHSMDVNALNFCAFAICEDSDRRTQPQAQPPPGEVANVEATPNSKINPLLLAAPNGLDQGGVDVFHLPSEQRVSKLQSDNKANTGMVMALRIFHKEINRLNIVIGYEDGSVAVCARKEQNVMPVWIWEKMMTARPHKQPVLSLDILTSGEGFITSSADAAIAKFAIPDAKIGAMQAEKAINTKHAGQQDLKIRSDGRIFATAGWDKNVRVYSAKTLKELAMLQWHQEGCYAVAFADVLLETASQEEEALVTGNVMDRMKQERDTKVRSTHWIVAGSKDGKISLWDVY</sequence>
<dbReference type="InterPro" id="IPR001680">
    <property type="entry name" value="WD40_rpt"/>
</dbReference>
<evidence type="ECO:0000256" key="2">
    <source>
        <dbReference type="ARBA" id="ARBA00022737"/>
    </source>
</evidence>
<comment type="caution">
    <text evidence="9">The sequence shown here is derived from an EMBL/GenBank/DDBJ whole genome shotgun (WGS) entry which is preliminary data.</text>
</comment>
<evidence type="ECO:0000256" key="6">
    <source>
        <dbReference type="ARBA" id="ARBA00040563"/>
    </source>
</evidence>
<keyword evidence="1 7" id="KW-0853">WD repeat</keyword>
<keyword evidence="10" id="KW-1185">Reference proteome</keyword>
<dbReference type="SMART" id="SM00320">
    <property type="entry name" value="WD40"/>
    <property type="match status" value="5"/>
</dbReference>
<dbReference type="SUPFAM" id="SSF50978">
    <property type="entry name" value="WD40 repeat-like"/>
    <property type="match status" value="1"/>
</dbReference>
<evidence type="ECO:0000256" key="1">
    <source>
        <dbReference type="ARBA" id="ARBA00022574"/>
    </source>
</evidence>
<evidence type="ECO:0000313" key="9">
    <source>
        <dbReference type="EMBL" id="KAK5079954.1"/>
    </source>
</evidence>
<organism evidence="9 10">
    <name type="scientific">Lithohypha guttulata</name>
    <dbReference type="NCBI Taxonomy" id="1690604"/>
    <lineage>
        <taxon>Eukaryota</taxon>
        <taxon>Fungi</taxon>
        <taxon>Dikarya</taxon>
        <taxon>Ascomycota</taxon>
        <taxon>Pezizomycotina</taxon>
        <taxon>Eurotiomycetes</taxon>
        <taxon>Chaetothyriomycetidae</taxon>
        <taxon>Chaetothyriales</taxon>
        <taxon>Trichomeriaceae</taxon>
        <taxon>Lithohypha</taxon>
    </lineage>
</organism>
<protein>
    <recommendedName>
        <fullName evidence="6">ASTRA-associated protein 1</fullName>
    </recommendedName>
</protein>
<dbReference type="InterPro" id="IPR015943">
    <property type="entry name" value="WD40/YVTN_repeat-like_dom_sf"/>
</dbReference>
<dbReference type="Gene3D" id="2.130.10.10">
    <property type="entry name" value="YVTN repeat-like/Quinoprotein amine dehydrogenase"/>
    <property type="match status" value="2"/>
</dbReference>
<comment type="function">
    <text evidence="3">Component of the ASTRA complex involved in chromatin remodeling.</text>
</comment>
<dbReference type="Pfam" id="PF00400">
    <property type="entry name" value="WD40"/>
    <property type="match status" value="3"/>
</dbReference>
<gene>
    <name evidence="9" type="primary">asa1</name>
    <name evidence="9" type="ORF">LTR24_008802</name>
</gene>